<dbReference type="PANTHER" id="PTHR10962:SF1">
    <property type="entry name" value="INTEGRAL MEMBRANE PROTEIN 2"/>
    <property type="match status" value="1"/>
</dbReference>
<evidence type="ECO:0000256" key="4">
    <source>
        <dbReference type="ARBA" id="ARBA00022968"/>
    </source>
</evidence>
<dbReference type="GO" id="GO:0005794">
    <property type="term" value="C:Golgi apparatus"/>
    <property type="evidence" value="ECO:0007669"/>
    <property type="project" value="TreeGrafter"/>
</dbReference>
<keyword evidence="4 9" id="KW-0735">Signal-anchor</keyword>
<evidence type="ECO:0000313" key="12">
    <source>
        <dbReference type="Proteomes" id="UP000325440"/>
    </source>
</evidence>
<dbReference type="GO" id="GO:0070062">
    <property type="term" value="C:extracellular exosome"/>
    <property type="evidence" value="ECO:0007669"/>
    <property type="project" value="TreeGrafter"/>
</dbReference>
<evidence type="ECO:0000256" key="7">
    <source>
        <dbReference type="ARBA" id="ARBA00023157"/>
    </source>
</evidence>
<evidence type="ECO:0000259" key="10">
    <source>
        <dbReference type="PROSITE" id="PS50869"/>
    </source>
</evidence>
<dbReference type="PROSITE" id="PS50869">
    <property type="entry name" value="BRICHOS"/>
    <property type="match status" value="1"/>
</dbReference>
<dbReference type="PANTHER" id="PTHR10962">
    <property type="entry name" value="INTEGRAL TRANSMEMBRANE PROTEIN 2"/>
    <property type="match status" value="1"/>
</dbReference>
<comment type="similarity">
    <text evidence="2 9">Belongs to the ITM2 family.</text>
</comment>
<reference evidence="11 12" key="1">
    <citation type="submission" date="2019-08" db="EMBL/GenBank/DDBJ databases">
        <authorList>
            <person name="Alioto T."/>
            <person name="Alioto T."/>
            <person name="Gomez Garrido J."/>
        </authorList>
    </citation>
    <scope>NUCLEOTIDE SEQUENCE [LARGE SCALE GENOMIC DNA]</scope>
</reference>
<dbReference type="EMBL" id="CABPRJ010002407">
    <property type="protein sequence ID" value="VVC45611.1"/>
    <property type="molecule type" value="Genomic_DNA"/>
</dbReference>
<evidence type="ECO:0000256" key="2">
    <source>
        <dbReference type="ARBA" id="ARBA00006794"/>
    </source>
</evidence>
<evidence type="ECO:0000256" key="6">
    <source>
        <dbReference type="ARBA" id="ARBA00023136"/>
    </source>
</evidence>
<dbReference type="InterPro" id="IPR007084">
    <property type="entry name" value="BRICHOS_dom"/>
</dbReference>
<comment type="subcellular location">
    <subcellularLocation>
        <location evidence="1 9">Membrane</location>
        <topology evidence="1 9">Single-pass type II membrane protein</topology>
    </subcellularLocation>
</comment>
<organism evidence="11 12">
    <name type="scientific">Cinara cedri</name>
    <dbReference type="NCBI Taxonomy" id="506608"/>
    <lineage>
        <taxon>Eukaryota</taxon>
        <taxon>Metazoa</taxon>
        <taxon>Ecdysozoa</taxon>
        <taxon>Arthropoda</taxon>
        <taxon>Hexapoda</taxon>
        <taxon>Insecta</taxon>
        <taxon>Pterygota</taxon>
        <taxon>Neoptera</taxon>
        <taxon>Paraneoptera</taxon>
        <taxon>Hemiptera</taxon>
        <taxon>Sternorrhyncha</taxon>
        <taxon>Aphidomorpha</taxon>
        <taxon>Aphidoidea</taxon>
        <taxon>Aphididae</taxon>
        <taxon>Lachninae</taxon>
        <taxon>Cinara</taxon>
    </lineage>
</organism>
<feature type="transmembrane region" description="Helical" evidence="9">
    <location>
        <begin position="34"/>
        <end position="52"/>
    </location>
</feature>
<name>A0A5E4NKZ0_9HEMI</name>
<dbReference type="Proteomes" id="UP000325440">
    <property type="component" value="Unassembled WGS sequence"/>
</dbReference>
<keyword evidence="9" id="KW-1003">Cell membrane</keyword>
<gene>
    <name evidence="11" type="ORF">CINCED_3A024171</name>
</gene>
<dbReference type="OrthoDB" id="9982095at2759"/>
<evidence type="ECO:0000256" key="9">
    <source>
        <dbReference type="RuleBase" id="RU367061"/>
    </source>
</evidence>
<evidence type="ECO:0000313" key="11">
    <source>
        <dbReference type="EMBL" id="VVC45611.1"/>
    </source>
</evidence>
<evidence type="ECO:0000256" key="1">
    <source>
        <dbReference type="ARBA" id="ARBA00004606"/>
    </source>
</evidence>
<accession>A0A5E4NKZ0</accession>
<dbReference type="GO" id="GO:0001540">
    <property type="term" value="F:amyloid-beta binding"/>
    <property type="evidence" value="ECO:0007669"/>
    <property type="project" value="TreeGrafter"/>
</dbReference>
<proteinExistence type="inferred from homology"/>
<dbReference type="SMART" id="SM01039">
    <property type="entry name" value="BRICHOS"/>
    <property type="match status" value="1"/>
</dbReference>
<dbReference type="AlphaFoldDB" id="A0A5E4NKZ0"/>
<evidence type="ECO:0000256" key="8">
    <source>
        <dbReference type="ARBA" id="ARBA00023180"/>
    </source>
</evidence>
<dbReference type="Pfam" id="PF04089">
    <property type="entry name" value="BRICHOS"/>
    <property type="match status" value="1"/>
</dbReference>
<evidence type="ECO:0000256" key="3">
    <source>
        <dbReference type="ARBA" id="ARBA00022692"/>
    </source>
</evidence>
<keyword evidence="5 9" id="KW-1133">Transmembrane helix</keyword>
<keyword evidence="7" id="KW-1015">Disulfide bond</keyword>
<sequence length="223" mass="25957">MTVVNIPSITKKDCEQFTFNHAECQKKRKSICGYINHIILAIYMVILGIIIFKELMELLIVRNKFIKCNFEIKNDTHLNENYISHANSESEMVLSYLLDNNGTYNFQLNTTIKFVNYKEVARSSYLVPEVRIIHDFHGNLTSIINEKKRFCHIMPIIRTIFSPPESLSDLKIKVTSHYYAKEIEKFTRNSVLVKPSVDDLTAYGGHIPETCADYDIFIMMEKM</sequence>
<keyword evidence="8" id="KW-0325">Glycoprotein</keyword>
<keyword evidence="6 9" id="KW-0472">Membrane</keyword>
<dbReference type="GO" id="GO:0005886">
    <property type="term" value="C:plasma membrane"/>
    <property type="evidence" value="ECO:0007669"/>
    <property type="project" value="UniProtKB-UniRule"/>
</dbReference>
<keyword evidence="12" id="KW-1185">Reference proteome</keyword>
<dbReference type="InterPro" id="IPR040145">
    <property type="entry name" value="ITM2"/>
</dbReference>
<evidence type="ECO:0000256" key="5">
    <source>
        <dbReference type="ARBA" id="ARBA00022989"/>
    </source>
</evidence>
<keyword evidence="3 9" id="KW-0812">Transmembrane</keyword>
<dbReference type="GO" id="GO:0042985">
    <property type="term" value="P:negative regulation of amyloid precursor protein biosynthetic process"/>
    <property type="evidence" value="ECO:0007669"/>
    <property type="project" value="TreeGrafter"/>
</dbReference>
<feature type="domain" description="BRICHOS" evidence="10">
    <location>
        <begin position="124"/>
        <end position="219"/>
    </location>
</feature>
<protein>
    <recommendedName>
        <fullName evidence="9">Integral membrane protein 2</fullName>
    </recommendedName>
</protein>